<evidence type="ECO:0000256" key="5">
    <source>
        <dbReference type="PROSITE-ProRule" id="PRU00042"/>
    </source>
</evidence>
<evidence type="ECO:0000256" key="4">
    <source>
        <dbReference type="ARBA" id="ARBA00022833"/>
    </source>
</evidence>
<dbReference type="EMBL" id="KB644411">
    <property type="protein sequence ID" value="EPS29140.1"/>
    <property type="molecule type" value="Genomic_DNA"/>
</dbReference>
<evidence type="ECO:0000259" key="6">
    <source>
        <dbReference type="PROSITE" id="PS50157"/>
    </source>
</evidence>
<organism evidence="7 8">
    <name type="scientific">Penicillium oxalicum (strain 114-2 / CGMCC 5302)</name>
    <name type="common">Penicillium decumbens</name>
    <dbReference type="NCBI Taxonomy" id="933388"/>
    <lineage>
        <taxon>Eukaryota</taxon>
        <taxon>Fungi</taxon>
        <taxon>Dikarya</taxon>
        <taxon>Ascomycota</taxon>
        <taxon>Pezizomycotina</taxon>
        <taxon>Eurotiomycetes</taxon>
        <taxon>Eurotiomycetidae</taxon>
        <taxon>Eurotiales</taxon>
        <taxon>Aspergillaceae</taxon>
        <taxon>Penicillium</taxon>
    </lineage>
</organism>
<dbReference type="eggNOG" id="KOG1721">
    <property type="taxonomic scope" value="Eukaryota"/>
</dbReference>
<dbReference type="Gene3D" id="3.30.160.60">
    <property type="entry name" value="Classic Zinc Finger"/>
    <property type="match status" value="3"/>
</dbReference>
<dbReference type="HOGENOM" id="CLU_075838_0_0_1"/>
<dbReference type="GO" id="GO:0008270">
    <property type="term" value="F:zinc ion binding"/>
    <property type="evidence" value="ECO:0007669"/>
    <property type="project" value="UniProtKB-KW"/>
</dbReference>
<dbReference type="PROSITE" id="PS50157">
    <property type="entry name" value="ZINC_FINGER_C2H2_2"/>
    <property type="match status" value="3"/>
</dbReference>
<evidence type="ECO:0000256" key="2">
    <source>
        <dbReference type="ARBA" id="ARBA00022737"/>
    </source>
</evidence>
<keyword evidence="8" id="KW-1185">Reference proteome</keyword>
<proteinExistence type="predicted"/>
<sequence>MDFQCQTCPRCFASWVSRNQHMDALDHWAPTYECETCTREFTSQHAANQHMNAVGHWAPKIECDTCTKLFPTQDAANIHMDALGHWEHYCHSCDRKFMGESNLRAHLNSRIHRGTKLSCPFCTHSFVSPSGVSHHLETGSCSGAPNLNRASVARMIRQIDPHHAITTKQIEWHTSDDEGEFFVTNAAWNGVASECYMCHREFGSARALTQHVNSPAHEQKIYRCPNRRAECGREFTSLAGLFNHLESESCGLTRFEKVVQAQRSLTDAMMGKRTIGYSDLTFS</sequence>
<dbReference type="GO" id="GO:0000981">
    <property type="term" value="F:DNA-binding transcription factor activity, RNA polymerase II-specific"/>
    <property type="evidence" value="ECO:0007669"/>
    <property type="project" value="TreeGrafter"/>
</dbReference>
<dbReference type="PANTHER" id="PTHR24409:SF295">
    <property type="entry name" value="AZ2-RELATED"/>
    <property type="match status" value="1"/>
</dbReference>
<dbReference type="STRING" id="933388.S7ZEP4"/>
<feature type="domain" description="C2H2-type" evidence="6">
    <location>
        <begin position="32"/>
        <end position="61"/>
    </location>
</feature>
<dbReference type="GO" id="GO:0000977">
    <property type="term" value="F:RNA polymerase II transcription regulatory region sequence-specific DNA binding"/>
    <property type="evidence" value="ECO:0007669"/>
    <property type="project" value="TreeGrafter"/>
</dbReference>
<evidence type="ECO:0000313" key="7">
    <source>
        <dbReference type="EMBL" id="EPS29140.1"/>
    </source>
</evidence>
<accession>S7ZEP4</accession>
<protein>
    <recommendedName>
        <fullName evidence="6">C2H2-type domain-containing protein</fullName>
    </recommendedName>
</protein>
<evidence type="ECO:0000256" key="1">
    <source>
        <dbReference type="ARBA" id="ARBA00022723"/>
    </source>
</evidence>
<dbReference type="Proteomes" id="UP000019376">
    <property type="component" value="Unassembled WGS sequence"/>
</dbReference>
<keyword evidence="4" id="KW-0862">Zinc</keyword>
<evidence type="ECO:0000313" key="8">
    <source>
        <dbReference type="Proteomes" id="UP000019376"/>
    </source>
</evidence>
<gene>
    <name evidence="7" type="ORF">PDE_04089</name>
</gene>
<dbReference type="SMART" id="SM00355">
    <property type="entry name" value="ZnF_C2H2"/>
    <property type="match status" value="6"/>
</dbReference>
<dbReference type="GO" id="GO:0005634">
    <property type="term" value="C:nucleus"/>
    <property type="evidence" value="ECO:0007669"/>
    <property type="project" value="TreeGrafter"/>
</dbReference>
<keyword evidence="2" id="KW-0677">Repeat</keyword>
<keyword evidence="3 5" id="KW-0863">Zinc-finger</keyword>
<name>S7ZEP4_PENO1</name>
<dbReference type="InterPro" id="IPR036236">
    <property type="entry name" value="Znf_C2H2_sf"/>
</dbReference>
<reference evidence="7 8" key="1">
    <citation type="journal article" date="2013" name="PLoS ONE">
        <title>Genomic and secretomic analyses reveal unique features of the lignocellulolytic enzyme system of Penicillium decumbens.</title>
        <authorList>
            <person name="Liu G."/>
            <person name="Zhang L."/>
            <person name="Wei X."/>
            <person name="Zou G."/>
            <person name="Qin Y."/>
            <person name="Ma L."/>
            <person name="Li J."/>
            <person name="Zheng H."/>
            <person name="Wang S."/>
            <person name="Wang C."/>
            <person name="Xun L."/>
            <person name="Zhao G.-P."/>
            <person name="Zhou Z."/>
            <person name="Qu Y."/>
        </authorList>
    </citation>
    <scope>NUCLEOTIDE SEQUENCE [LARGE SCALE GENOMIC DNA]</scope>
    <source>
        <strain evidence="8">114-2 / CGMCC 5302</strain>
    </source>
</reference>
<dbReference type="InterPro" id="IPR013087">
    <property type="entry name" value="Znf_C2H2_type"/>
</dbReference>
<feature type="domain" description="C2H2-type" evidence="6">
    <location>
        <begin position="222"/>
        <end position="249"/>
    </location>
</feature>
<dbReference type="Pfam" id="PF12171">
    <property type="entry name" value="zf-C2H2_jaz"/>
    <property type="match status" value="1"/>
</dbReference>
<dbReference type="PANTHER" id="PTHR24409">
    <property type="entry name" value="ZINC FINGER PROTEIN 142"/>
    <property type="match status" value="1"/>
</dbReference>
<evidence type="ECO:0000256" key="3">
    <source>
        <dbReference type="ARBA" id="ARBA00022771"/>
    </source>
</evidence>
<dbReference type="InterPro" id="IPR022755">
    <property type="entry name" value="Znf_C2H2_jaz"/>
</dbReference>
<dbReference type="SUPFAM" id="SSF57667">
    <property type="entry name" value="beta-beta-alpha zinc fingers"/>
    <property type="match status" value="2"/>
</dbReference>
<dbReference type="AlphaFoldDB" id="S7ZEP4"/>
<dbReference type="Pfam" id="PF13912">
    <property type="entry name" value="zf-C2H2_6"/>
    <property type="match status" value="1"/>
</dbReference>
<dbReference type="OrthoDB" id="6077919at2759"/>
<dbReference type="PhylomeDB" id="S7ZEP4"/>
<dbReference type="Pfam" id="PF12874">
    <property type="entry name" value="zf-met"/>
    <property type="match status" value="1"/>
</dbReference>
<keyword evidence="1" id="KW-0479">Metal-binding</keyword>
<feature type="domain" description="C2H2-type" evidence="6">
    <location>
        <begin position="88"/>
        <end position="117"/>
    </location>
</feature>
<dbReference type="PROSITE" id="PS00028">
    <property type="entry name" value="ZINC_FINGER_C2H2_1"/>
    <property type="match status" value="2"/>
</dbReference>